<dbReference type="PANTHER" id="PTHR43798:SF14">
    <property type="entry name" value="SERINE HYDROLASE-LIKE PROTEIN DDB_G0286239"/>
    <property type="match status" value="1"/>
</dbReference>
<accession>A0A5N5TIJ1</accession>
<comment type="caution">
    <text evidence="4">The sequence shown here is derived from an EMBL/GenBank/DDBJ whole genome shotgun (WGS) entry which is preliminary data.</text>
</comment>
<sequence>MSTREIRISTTYGHLAIKVWNEYGQKTPILALHGWMDNAGTWDNLCPLIDNDYPIYALDFPGSGLSSHPPTDVGTYFTDLLVTVDKVINHFKWKKLILLGHSMGGATSLLYAGAFPDKIEKVISIDSFRPITAEASEQCSVTARSLRELNKAAKKQVSQNPRYEYNEIVQKLVESYGGDFNEDAAKTLLIRNSVRHEDGKFSFTYAPILKVPSTMILTFEHAFSFLSNITSDFLRIKFLIKCLQEKLKLVHLMDTLLVWNEYGQKTPILALHGWMDNAGTWDNLCPLIDNDYPIYALDFPGSGLSSHPSTNLGHYFMDNLVTVHKVINHFNWKKLILLGHSMGGATSLLYAGAFPDKIEKVISIDARNLFTDDAKDQCVRTVTSLKELSKAAEKQVTQNPRYEYNEIVQKLVESYGGSLNEDAAKTLLIRNSVRHEDGKFSFTHSPVLKVNYTLTPSFEQAFTFVSNITCDLLIIKATTTVLRGKRTNIKKVFNSFKKTSSNFVFEELEGRHHLHLITPHAVAEVINRFLYDHAQSKSSKEFLLSKL</sequence>
<keyword evidence="5" id="KW-1185">Reference proteome</keyword>
<dbReference type="Pfam" id="PF00561">
    <property type="entry name" value="Abhydrolase_1"/>
    <property type="match status" value="2"/>
</dbReference>
<protein>
    <submittedName>
        <fullName evidence="4">Putative serine hydrolase</fullName>
    </submittedName>
</protein>
<dbReference type="InterPro" id="IPR029058">
    <property type="entry name" value="AB_hydrolase_fold"/>
</dbReference>
<organism evidence="4 5">
    <name type="scientific">Armadillidium nasatum</name>
    <dbReference type="NCBI Taxonomy" id="96803"/>
    <lineage>
        <taxon>Eukaryota</taxon>
        <taxon>Metazoa</taxon>
        <taxon>Ecdysozoa</taxon>
        <taxon>Arthropoda</taxon>
        <taxon>Crustacea</taxon>
        <taxon>Multicrustacea</taxon>
        <taxon>Malacostraca</taxon>
        <taxon>Eumalacostraca</taxon>
        <taxon>Peracarida</taxon>
        <taxon>Isopoda</taxon>
        <taxon>Oniscidea</taxon>
        <taxon>Crinocheta</taxon>
        <taxon>Armadillidiidae</taxon>
        <taxon>Armadillidium</taxon>
    </lineage>
</organism>
<dbReference type="InterPro" id="IPR000073">
    <property type="entry name" value="AB_hydrolase_1"/>
</dbReference>
<dbReference type="PRINTS" id="PR00111">
    <property type="entry name" value="ABHYDROLASE"/>
</dbReference>
<dbReference type="OrthoDB" id="190201at2759"/>
<dbReference type="Gene3D" id="3.40.50.1820">
    <property type="entry name" value="alpha/beta hydrolase"/>
    <property type="match status" value="2"/>
</dbReference>
<feature type="domain" description="AB hydrolase-1" evidence="3">
    <location>
        <begin position="28"/>
        <end position="173"/>
    </location>
</feature>
<feature type="domain" description="AB hydrolase-1" evidence="3">
    <location>
        <begin position="267"/>
        <end position="377"/>
    </location>
</feature>
<evidence type="ECO:0000259" key="3">
    <source>
        <dbReference type="Pfam" id="PF00561"/>
    </source>
</evidence>
<proteinExistence type="inferred from homology"/>
<gene>
    <name evidence="4" type="primary">kraken_0</name>
    <name evidence="4" type="ORF">Anas_07688</name>
</gene>
<dbReference type="GO" id="GO:0016787">
    <property type="term" value="F:hydrolase activity"/>
    <property type="evidence" value="ECO:0007669"/>
    <property type="project" value="UniProtKB-KW"/>
</dbReference>
<dbReference type="PANTHER" id="PTHR43798">
    <property type="entry name" value="MONOACYLGLYCEROL LIPASE"/>
    <property type="match status" value="1"/>
</dbReference>
<dbReference type="Proteomes" id="UP000326759">
    <property type="component" value="Unassembled WGS sequence"/>
</dbReference>
<keyword evidence="2 4" id="KW-0378">Hydrolase</keyword>
<dbReference type="EMBL" id="SEYY01002280">
    <property type="protein sequence ID" value="KAB7504820.1"/>
    <property type="molecule type" value="Genomic_DNA"/>
</dbReference>
<name>A0A5N5TIJ1_9CRUS</name>
<reference evidence="4 5" key="1">
    <citation type="journal article" date="2019" name="PLoS Biol.">
        <title>Sex chromosomes control vertical transmission of feminizing Wolbachia symbionts in an isopod.</title>
        <authorList>
            <person name="Becking T."/>
            <person name="Chebbi M.A."/>
            <person name="Giraud I."/>
            <person name="Moumen B."/>
            <person name="Laverre T."/>
            <person name="Caubet Y."/>
            <person name="Peccoud J."/>
            <person name="Gilbert C."/>
            <person name="Cordaux R."/>
        </authorList>
    </citation>
    <scope>NUCLEOTIDE SEQUENCE [LARGE SCALE GENOMIC DNA]</scope>
    <source>
        <strain evidence="4">ANa2</strain>
        <tissue evidence="4">Whole body excluding digestive tract and cuticle</tissue>
    </source>
</reference>
<dbReference type="SUPFAM" id="SSF53474">
    <property type="entry name" value="alpha/beta-Hydrolases"/>
    <property type="match status" value="2"/>
</dbReference>
<comment type="similarity">
    <text evidence="1">Belongs to the AB hydrolase superfamily.</text>
</comment>
<evidence type="ECO:0000256" key="2">
    <source>
        <dbReference type="ARBA" id="ARBA00022801"/>
    </source>
</evidence>
<evidence type="ECO:0000313" key="4">
    <source>
        <dbReference type="EMBL" id="KAB7504820.1"/>
    </source>
</evidence>
<dbReference type="AlphaFoldDB" id="A0A5N5TIJ1"/>
<dbReference type="InterPro" id="IPR050266">
    <property type="entry name" value="AB_hydrolase_sf"/>
</dbReference>
<evidence type="ECO:0000256" key="1">
    <source>
        <dbReference type="ARBA" id="ARBA00008645"/>
    </source>
</evidence>
<evidence type="ECO:0000313" key="5">
    <source>
        <dbReference type="Proteomes" id="UP000326759"/>
    </source>
</evidence>
<dbReference type="GO" id="GO:0016020">
    <property type="term" value="C:membrane"/>
    <property type="evidence" value="ECO:0007669"/>
    <property type="project" value="TreeGrafter"/>
</dbReference>